<sequence length="215" mass="25243">MDDQYSHRNNKKLRGVYRRIYGEQSTELARNTFLPVLDFLDLRSVRSFIPSYLPEEEFDLAVSMVLPTIREEAQAFCARMRSDLVRLWCRGNKYSRPAEEDDEWRSEFLSLAAVVFIPKGHEDCGSLIHYSTLFKRDIFLSAAFPARYDDSPEAHPTLSENWVDYLAGISYSHDHFQAMRKTLQTYFSDWDTTSLSDLDAQEGWKDKFYDIFDSR</sequence>
<dbReference type="STRING" id="1330018.A0A167LWT4"/>
<accession>A0A167LWT4</accession>
<dbReference type="AlphaFoldDB" id="A0A167LWT4"/>
<keyword evidence="2" id="KW-1185">Reference proteome</keyword>
<dbReference type="Proteomes" id="UP000076738">
    <property type="component" value="Unassembled WGS sequence"/>
</dbReference>
<gene>
    <name evidence="1" type="ORF">CALVIDRAFT_134093</name>
</gene>
<evidence type="ECO:0000313" key="1">
    <source>
        <dbReference type="EMBL" id="KZO96108.1"/>
    </source>
</evidence>
<reference evidence="1 2" key="1">
    <citation type="journal article" date="2016" name="Mol. Biol. Evol.">
        <title>Comparative Genomics of Early-Diverging Mushroom-Forming Fungi Provides Insights into the Origins of Lignocellulose Decay Capabilities.</title>
        <authorList>
            <person name="Nagy L.G."/>
            <person name="Riley R."/>
            <person name="Tritt A."/>
            <person name="Adam C."/>
            <person name="Daum C."/>
            <person name="Floudas D."/>
            <person name="Sun H."/>
            <person name="Yadav J.S."/>
            <person name="Pangilinan J."/>
            <person name="Larsson K.H."/>
            <person name="Matsuura K."/>
            <person name="Barry K."/>
            <person name="Labutti K."/>
            <person name="Kuo R."/>
            <person name="Ohm R.A."/>
            <person name="Bhattacharya S.S."/>
            <person name="Shirouzu T."/>
            <person name="Yoshinaga Y."/>
            <person name="Martin F.M."/>
            <person name="Grigoriev I.V."/>
            <person name="Hibbett D.S."/>
        </authorList>
    </citation>
    <scope>NUCLEOTIDE SEQUENCE [LARGE SCALE GENOMIC DNA]</scope>
    <source>
        <strain evidence="1 2">TUFC12733</strain>
    </source>
</reference>
<proteinExistence type="predicted"/>
<name>A0A167LWT4_CALVF</name>
<protein>
    <submittedName>
        <fullName evidence="1">Uncharacterized protein</fullName>
    </submittedName>
</protein>
<evidence type="ECO:0000313" key="2">
    <source>
        <dbReference type="Proteomes" id="UP000076738"/>
    </source>
</evidence>
<organism evidence="1 2">
    <name type="scientific">Calocera viscosa (strain TUFC12733)</name>
    <dbReference type="NCBI Taxonomy" id="1330018"/>
    <lineage>
        <taxon>Eukaryota</taxon>
        <taxon>Fungi</taxon>
        <taxon>Dikarya</taxon>
        <taxon>Basidiomycota</taxon>
        <taxon>Agaricomycotina</taxon>
        <taxon>Dacrymycetes</taxon>
        <taxon>Dacrymycetales</taxon>
        <taxon>Dacrymycetaceae</taxon>
        <taxon>Calocera</taxon>
    </lineage>
</organism>
<dbReference type="OrthoDB" id="10501800at2759"/>
<dbReference type="EMBL" id="KV417285">
    <property type="protein sequence ID" value="KZO96108.1"/>
    <property type="molecule type" value="Genomic_DNA"/>
</dbReference>